<dbReference type="InterPro" id="IPR001638">
    <property type="entry name" value="Solute-binding_3/MltF_N"/>
</dbReference>
<keyword evidence="6" id="KW-1185">Reference proteome</keyword>
<proteinExistence type="inferred from homology"/>
<sequence>MATFLLPINVVIIRCLIVLSLSLAMLSIAKAADEHDAQPIVDVTLATGKHYSPFVDASLPDGGWSVSIVKGVLEEMSLSYSLTILPWERALKWTREDKLFATFPYVYSERRAKTLLYSNPINFVPVHMYVAKHADFSDIESLTNKRLCFPYDYALSTLEKEVVDKLSMTVNRVKDSTGCIRHVHKGWSDAGLINGHINADKLSLDNNLIKIFPKQIVAVPLSLVINKSRENAQAWMDQFNNALTIINNNGERALIDQQYYLLLNQH</sequence>
<feature type="domain" description="Solute-binding protein family 3/N-terminal" evidence="4">
    <location>
        <begin position="44"/>
        <end position="260"/>
    </location>
</feature>
<dbReference type="Gene3D" id="3.40.190.10">
    <property type="entry name" value="Periplasmic binding protein-like II"/>
    <property type="match status" value="2"/>
</dbReference>
<comment type="similarity">
    <text evidence="1">Belongs to the bacterial solute-binding protein 3 family.</text>
</comment>
<protein>
    <submittedName>
        <fullName evidence="5">Transporter substrate-binding domain-containing protein</fullName>
    </submittedName>
</protein>
<evidence type="ECO:0000313" key="6">
    <source>
        <dbReference type="Proteomes" id="UP001247805"/>
    </source>
</evidence>
<accession>A0ABU3T1A2</accession>
<evidence type="ECO:0000259" key="4">
    <source>
        <dbReference type="Pfam" id="PF00497"/>
    </source>
</evidence>
<dbReference type="Proteomes" id="UP001247805">
    <property type="component" value="Unassembled WGS sequence"/>
</dbReference>
<name>A0ABU3T1A2_9ALTE</name>
<dbReference type="EMBL" id="JAWDIO010000002">
    <property type="protein sequence ID" value="MDU0356047.1"/>
    <property type="molecule type" value="Genomic_DNA"/>
</dbReference>
<evidence type="ECO:0000313" key="5">
    <source>
        <dbReference type="EMBL" id="MDU0356047.1"/>
    </source>
</evidence>
<feature type="signal peptide" evidence="3">
    <location>
        <begin position="1"/>
        <end position="31"/>
    </location>
</feature>
<dbReference type="Pfam" id="PF00497">
    <property type="entry name" value="SBP_bac_3"/>
    <property type="match status" value="1"/>
</dbReference>
<comment type="caution">
    <text evidence="5">The sequence shown here is derived from an EMBL/GenBank/DDBJ whole genome shotgun (WGS) entry which is preliminary data.</text>
</comment>
<reference evidence="5 6" key="1">
    <citation type="submission" date="2023-10" db="EMBL/GenBank/DDBJ databases">
        <title>Glaciecola aquimarina strain GGW-M5 nov., isolated from a coastal seawater.</title>
        <authorList>
            <person name="Bayburt H."/>
            <person name="Kim J.M."/>
            <person name="Choi B.J."/>
            <person name="Jeon C.O."/>
        </authorList>
    </citation>
    <scope>NUCLEOTIDE SEQUENCE [LARGE SCALE GENOMIC DNA]</scope>
    <source>
        <strain evidence="5 6">KCTC 32108</strain>
    </source>
</reference>
<organism evidence="5 6">
    <name type="scientific">Paraglaciecola aquimarina</name>
    <dbReference type="NCBI Taxonomy" id="1235557"/>
    <lineage>
        <taxon>Bacteria</taxon>
        <taxon>Pseudomonadati</taxon>
        <taxon>Pseudomonadota</taxon>
        <taxon>Gammaproteobacteria</taxon>
        <taxon>Alteromonadales</taxon>
        <taxon>Alteromonadaceae</taxon>
        <taxon>Paraglaciecola</taxon>
    </lineage>
</organism>
<evidence type="ECO:0000256" key="2">
    <source>
        <dbReference type="ARBA" id="ARBA00022729"/>
    </source>
</evidence>
<dbReference type="RefSeq" id="WP_316027556.1">
    <property type="nucleotide sequence ID" value="NZ_JAWDIO010000002.1"/>
</dbReference>
<dbReference type="SUPFAM" id="SSF53850">
    <property type="entry name" value="Periplasmic binding protein-like II"/>
    <property type="match status" value="1"/>
</dbReference>
<gene>
    <name evidence="5" type="ORF">RS130_21055</name>
</gene>
<keyword evidence="2 3" id="KW-0732">Signal</keyword>
<evidence type="ECO:0000256" key="3">
    <source>
        <dbReference type="SAM" id="SignalP"/>
    </source>
</evidence>
<evidence type="ECO:0000256" key="1">
    <source>
        <dbReference type="ARBA" id="ARBA00010333"/>
    </source>
</evidence>
<feature type="chain" id="PRO_5045764377" evidence="3">
    <location>
        <begin position="32"/>
        <end position="266"/>
    </location>
</feature>
<dbReference type="PANTHER" id="PTHR35936:SF25">
    <property type="entry name" value="ABC TRANSPORTER SUBSTRATE-BINDING PROTEIN"/>
    <property type="match status" value="1"/>
</dbReference>
<dbReference type="PANTHER" id="PTHR35936">
    <property type="entry name" value="MEMBRANE-BOUND LYTIC MUREIN TRANSGLYCOSYLASE F"/>
    <property type="match status" value="1"/>
</dbReference>